<proteinExistence type="predicted"/>
<dbReference type="GO" id="GO:0006355">
    <property type="term" value="P:regulation of DNA-templated transcription"/>
    <property type="evidence" value="ECO:0007669"/>
    <property type="project" value="InterPro"/>
</dbReference>
<evidence type="ECO:0000313" key="2">
    <source>
        <dbReference type="Proteomes" id="UP000886750"/>
    </source>
</evidence>
<organism evidence="1 2">
    <name type="scientific">Candidatus Borkfalkia excrementigallinarum</name>
    <dbReference type="NCBI Taxonomy" id="2838506"/>
    <lineage>
        <taxon>Bacteria</taxon>
        <taxon>Bacillati</taxon>
        <taxon>Bacillota</taxon>
        <taxon>Clostridia</taxon>
        <taxon>Christensenellales</taxon>
        <taxon>Christensenellaceae</taxon>
        <taxon>Candidatus Borkfalkia</taxon>
    </lineage>
</organism>
<evidence type="ECO:0000313" key="1">
    <source>
        <dbReference type="EMBL" id="HIY96204.1"/>
    </source>
</evidence>
<dbReference type="EMBL" id="DXCQ01000008">
    <property type="protein sequence ID" value="HIY96204.1"/>
    <property type="molecule type" value="Genomic_DNA"/>
</dbReference>
<dbReference type="Pfam" id="PF06257">
    <property type="entry name" value="VEG"/>
    <property type="match status" value="1"/>
</dbReference>
<protein>
    <submittedName>
        <fullName evidence="1">Veg family protein</fullName>
    </submittedName>
</protein>
<accession>A0A9D1ZY69</accession>
<comment type="caution">
    <text evidence="1">The sequence shown here is derived from an EMBL/GenBank/DDBJ whole genome shotgun (WGS) entry which is preliminary data.</text>
</comment>
<name>A0A9D1ZY69_9FIRM</name>
<gene>
    <name evidence="1" type="ORF">H9729_00795</name>
</gene>
<dbReference type="Proteomes" id="UP000886750">
    <property type="component" value="Unassembled WGS sequence"/>
</dbReference>
<sequence length="85" mass="9727">MIKAPKNICLIKEEIKNFYDKDVCVHVNLGRNKTADFTGRLTGIYPALFTVLPDDKNYRGKTAYSYTEILCGNVRVRAREQKDNA</sequence>
<reference evidence="1" key="2">
    <citation type="submission" date="2021-04" db="EMBL/GenBank/DDBJ databases">
        <authorList>
            <person name="Gilroy R."/>
        </authorList>
    </citation>
    <scope>NUCLEOTIDE SEQUENCE</scope>
    <source>
        <strain evidence="1">1345</strain>
    </source>
</reference>
<dbReference type="AlphaFoldDB" id="A0A9D1ZY69"/>
<reference evidence="1" key="1">
    <citation type="journal article" date="2021" name="PeerJ">
        <title>Extensive microbial diversity within the chicken gut microbiome revealed by metagenomics and culture.</title>
        <authorList>
            <person name="Gilroy R."/>
            <person name="Ravi A."/>
            <person name="Getino M."/>
            <person name="Pursley I."/>
            <person name="Horton D.L."/>
            <person name="Alikhan N.F."/>
            <person name="Baker D."/>
            <person name="Gharbi K."/>
            <person name="Hall N."/>
            <person name="Watson M."/>
            <person name="Adriaenssens E.M."/>
            <person name="Foster-Nyarko E."/>
            <person name="Jarju S."/>
            <person name="Secka A."/>
            <person name="Antonio M."/>
            <person name="Oren A."/>
            <person name="Chaudhuri R.R."/>
            <person name="La Ragione R."/>
            <person name="Hildebrand F."/>
            <person name="Pallen M.J."/>
        </authorList>
    </citation>
    <scope>NUCLEOTIDE SEQUENCE</scope>
    <source>
        <strain evidence="1">1345</strain>
    </source>
</reference>
<dbReference type="InterPro" id="IPR009366">
    <property type="entry name" value="Protein_Veg"/>
</dbReference>
<dbReference type="Gene3D" id="2.30.30.100">
    <property type="match status" value="1"/>
</dbReference>